<evidence type="ECO:0000313" key="3">
    <source>
        <dbReference type="Proteomes" id="UP000676951"/>
    </source>
</evidence>
<accession>A0A975NXH5</accession>
<dbReference type="AlphaFoldDB" id="A0A975NXH5"/>
<sequence>MGLLDILNGMQNGPRGPGNPNAQDKGGMSPITMAILALLAYKAVKHLGGSKPGAAPAPAPAPSPNTINAGLPGGGMGGGMGGGLGDLLKGGLGGLLGGAAAGSVISGGLGDLLKQFQQNGQGEVADSWVGRGENKPIAPGDLGKALGVDQINTLASQTGLSRDELLSGLSQYLPGVIDQLTPDGRLPTENELSERI</sequence>
<dbReference type="SUPFAM" id="SSF140804">
    <property type="entry name" value="YidB-like"/>
    <property type="match status" value="1"/>
</dbReference>
<dbReference type="Gene3D" id="1.10.10.690">
    <property type="entry name" value="YidB-like"/>
    <property type="match status" value="1"/>
</dbReference>
<protein>
    <submittedName>
        <fullName evidence="2">DUF937 domain-containing protein</fullName>
    </submittedName>
</protein>
<dbReference type="EMBL" id="CP076136">
    <property type="protein sequence ID" value="QWG23208.1"/>
    <property type="molecule type" value="Genomic_DNA"/>
</dbReference>
<reference evidence="2 3" key="1">
    <citation type="submission" date="2021-06" db="EMBL/GenBank/DDBJ databases">
        <title>Bradyrhizobium sp. S2-11-4 Genome sequencing.</title>
        <authorList>
            <person name="Jin L."/>
        </authorList>
    </citation>
    <scope>NUCLEOTIDE SEQUENCE [LARGE SCALE GENOMIC DNA]</scope>
    <source>
        <strain evidence="2 3">S2-11-4</strain>
    </source>
</reference>
<evidence type="ECO:0000313" key="2">
    <source>
        <dbReference type="EMBL" id="QWG23208.1"/>
    </source>
</evidence>
<name>A0A975NXH5_9BRAD</name>
<dbReference type="Proteomes" id="UP000676951">
    <property type="component" value="Chromosome"/>
</dbReference>
<gene>
    <name evidence="2" type="ORF">KMZ93_25270</name>
</gene>
<organism evidence="2 3">
    <name type="scientific">Bradyrhizobium sediminis</name>
    <dbReference type="NCBI Taxonomy" id="2840469"/>
    <lineage>
        <taxon>Bacteria</taxon>
        <taxon>Pseudomonadati</taxon>
        <taxon>Pseudomonadota</taxon>
        <taxon>Alphaproteobacteria</taxon>
        <taxon>Hyphomicrobiales</taxon>
        <taxon>Nitrobacteraceae</taxon>
        <taxon>Bradyrhizobium</taxon>
    </lineage>
</organism>
<dbReference type="InterPro" id="IPR027405">
    <property type="entry name" value="YidB-like"/>
</dbReference>
<proteinExistence type="predicted"/>
<feature type="region of interest" description="Disordered" evidence="1">
    <location>
        <begin position="7"/>
        <end position="27"/>
    </location>
</feature>
<keyword evidence="3" id="KW-1185">Reference proteome</keyword>
<evidence type="ECO:0000256" key="1">
    <source>
        <dbReference type="SAM" id="MobiDB-lite"/>
    </source>
</evidence>
<dbReference type="InterPro" id="IPR045372">
    <property type="entry name" value="YidB"/>
</dbReference>
<dbReference type="Pfam" id="PF20159">
    <property type="entry name" value="YidB"/>
    <property type="match status" value="1"/>
</dbReference>
<dbReference type="RefSeq" id="WP_215603964.1">
    <property type="nucleotide sequence ID" value="NZ_CP076136.1"/>
</dbReference>